<name>A0A226DTD2_FOLCA</name>
<evidence type="ECO:0000259" key="6">
    <source>
        <dbReference type="Pfam" id="PF00151"/>
    </source>
</evidence>
<organism evidence="7 8">
    <name type="scientific">Folsomia candida</name>
    <name type="common">Springtail</name>
    <dbReference type="NCBI Taxonomy" id="158441"/>
    <lineage>
        <taxon>Eukaryota</taxon>
        <taxon>Metazoa</taxon>
        <taxon>Ecdysozoa</taxon>
        <taxon>Arthropoda</taxon>
        <taxon>Hexapoda</taxon>
        <taxon>Collembola</taxon>
        <taxon>Entomobryomorpha</taxon>
        <taxon>Isotomoidea</taxon>
        <taxon>Isotomidae</taxon>
        <taxon>Proisotominae</taxon>
        <taxon>Folsomia</taxon>
    </lineage>
</organism>
<comment type="subcellular location">
    <subcellularLocation>
        <location evidence="1">Secreted</location>
    </subcellularLocation>
</comment>
<evidence type="ECO:0000256" key="5">
    <source>
        <dbReference type="SAM" id="SignalP"/>
    </source>
</evidence>
<feature type="chain" id="PRO_5012623934" evidence="5">
    <location>
        <begin position="22"/>
        <end position="174"/>
    </location>
</feature>
<dbReference type="InterPro" id="IPR029058">
    <property type="entry name" value="AB_hydrolase_fold"/>
</dbReference>
<dbReference type="SUPFAM" id="SSF53474">
    <property type="entry name" value="alpha/beta-Hydrolases"/>
    <property type="match status" value="1"/>
</dbReference>
<keyword evidence="3" id="KW-0964">Secreted</keyword>
<evidence type="ECO:0000256" key="2">
    <source>
        <dbReference type="ARBA" id="ARBA00010701"/>
    </source>
</evidence>
<dbReference type="Gene3D" id="3.40.50.1820">
    <property type="entry name" value="alpha/beta hydrolase"/>
    <property type="match status" value="1"/>
</dbReference>
<dbReference type="STRING" id="158441.A0A226DTD2"/>
<dbReference type="GO" id="GO:0016042">
    <property type="term" value="P:lipid catabolic process"/>
    <property type="evidence" value="ECO:0007669"/>
    <property type="project" value="TreeGrafter"/>
</dbReference>
<sequence length="174" mass="19041">MISYLSWLVISFLCLVSFSAAQEDHGVSTDVNTLKFNYFGSDNSPVEITYGNLDSLNASKFLHSRPTTLIIDGFLSTYPSNMSLAMTKSLENCHRFETENAIVLDWGSMSGGRSPLLGGNLTQAMATLYPLAVANISPVGQRVAQFLDFLRVNGHINWNMVHIVGHSLGSHIGK</sequence>
<evidence type="ECO:0000256" key="3">
    <source>
        <dbReference type="ARBA" id="ARBA00022525"/>
    </source>
</evidence>
<evidence type="ECO:0000256" key="4">
    <source>
        <dbReference type="RuleBase" id="RU004262"/>
    </source>
</evidence>
<dbReference type="EMBL" id="LNIX01000011">
    <property type="protein sequence ID" value="OXA48765.1"/>
    <property type="molecule type" value="Genomic_DNA"/>
</dbReference>
<comment type="caution">
    <text evidence="7">The sequence shown here is derived from an EMBL/GenBank/DDBJ whole genome shotgun (WGS) entry which is preliminary data.</text>
</comment>
<dbReference type="GO" id="GO:0016298">
    <property type="term" value="F:lipase activity"/>
    <property type="evidence" value="ECO:0007669"/>
    <property type="project" value="InterPro"/>
</dbReference>
<dbReference type="InterPro" id="IPR013818">
    <property type="entry name" value="Lipase"/>
</dbReference>
<dbReference type="Proteomes" id="UP000198287">
    <property type="component" value="Unassembled WGS sequence"/>
</dbReference>
<keyword evidence="8" id="KW-1185">Reference proteome</keyword>
<feature type="signal peptide" evidence="5">
    <location>
        <begin position="1"/>
        <end position="21"/>
    </location>
</feature>
<protein>
    <submittedName>
        <fullName evidence="7">Inactive pancreatic lipase-related protein 1</fullName>
    </submittedName>
</protein>
<dbReference type="OrthoDB" id="199913at2759"/>
<dbReference type="AlphaFoldDB" id="A0A226DTD2"/>
<dbReference type="InterPro" id="IPR000734">
    <property type="entry name" value="TAG_lipase"/>
</dbReference>
<proteinExistence type="inferred from homology"/>
<dbReference type="Pfam" id="PF00151">
    <property type="entry name" value="Lipase"/>
    <property type="match status" value="1"/>
</dbReference>
<evidence type="ECO:0000313" key="7">
    <source>
        <dbReference type="EMBL" id="OXA48765.1"/>
    </source>
</evidence>
<keyword evidence="5" id="KW-0732">Signal</keyword>
<comment type="similarity">
    <text evidence="2 4">Belongs to the AB hydrolase superfamily. Lipase family.</text>
</comment>
<feature type="domain" description="Lipase" evidence="6">
    <location>
        <begin position="40"/>
        <end position="173"/>
    </location>
</feature>
<evidence type="ECO:0000313" key="8">
    <source>
        <dbReference type="Proteomes" id="UP000198287"/>
    </source>
</evidence>
<reference evidence="7 8" key="1">
    <citation type="submission" date="2015-12" db="EMBL/GenBank/DDBJ databases">
        <title>The genome of Folsomia candida.</title>
        <authorList>
            <person name="Faddeeva A."/>
            <person name="Derks M.F."/>
            <person name="Anvar Y."/>
            <person name="Smit S."/>
            <person name="Van Straalen N."/>
            <person name="Roelofs D."/>
        </authorList>
    </citation>
    <scope>NUCLEOTIDE SEQUENCE [LARGE SCALE GENOMIC DNA]</scope>
    <source>
        <strain evidence="7 8">VU population</strain>
        <tissue evidence="7">Whole body</tissue>
    </source>
</reference>
<dbReference type="PANTHER" id="PTHR11610">
    <property type="entry name" value="LIPASE"/>
    <property type="match status" value="1"/>
</dbReference>
<evidence type="ECO:0000256" key="1">
    <source>
        <dbReference type="ARBA" id="ARBA00004613"/>
    </source>
</evidence>
<gene>
    <name evidence="7" type="ORF">Fcan01_16631</name>
</gene>
<accession>A0A226DTD2</accession>
<dbReference type="GO" id="GO:0005615">
    <property type="term" value="C:extracellular space"/>
    <property type="evidence" value="ECO:0007669"/>
    <property type="project" value="TreeGrafter"/>
</dbReference>